<dbReference type="GO" id="GO:0042063">
    <property type="term" value="P:gliogenesis"/>
    <property type="evidence" value="ECO:0007669"/>
    <property type="project" value="TreeGrafter"/>
</dbReference>
<dbReference type="Proteomes" id="UP001154329">
    <property type="component" value="Chromosome 3"/>
</dbReference>
<keyword evidence="3" id="KW-0238">DNA-binding</keyword>
<reference evidence="8" key="1">
    <citation type="submission" date="2022-02" db="EMBL/GenBank/DDBJ databases">
        <authorList>
            <person name="King R."/>
        </authorList>
    </citation>
    <scope>NUCLEOTIDE SEQUENCE</scope>
</reference>
<dbReference type="InterPro" id="IPR043021">
    <property type="entry name" value="GCM_small"/>
</dbReference>
<dbReference type="InterPro" id="IPR036115">
    <property type="entry name" value="GCM_dom_sf"/>
</dbReference>
<protein>
    <recommendedName>
        <fullName evidence="7">GCM domain-containing protein</fullName>
    </recommendedName>
</protein>
<dbReference type="GO" id="GO:0001228">
    <property type="term" value="F:DNA-binding transcription activator activity, RNA polymerase II-specific"/>
    <property type="evidence" value="ECO:0007669"/>
    <property type="project" value="InterPro"/>
</dbReference>
<sequence>MSNEYSYSRGRPPAESISRIADWDINDSIIPRVSNFNLWEEWADGHCRLVYPPNCEEAKRHASGWAMRNTNNHNVHILKKSCLGVLLCSRRCILPSGDTVHLRPAICDKARKKQQGKPCPNRQCHGHLEIMPCRGHCGYPVTHFWRHTEYAIFFQAKGVHDHLRPEAKSTSEARRSFGTSRKIRNFGMILSRDVPFNNKVLNLKSQKQKAAISNVNRKQYLSTQLSQELISETRNINSSSGCSCLPYYCVCNNNNSRLAPEPATTAILQHQQAAYSSHRHHHHHHHNNNHSSSSSSSDDDLHHHHHHNQDWVSSSSSSGLQNYQVLQQLQSEQPSSVQNMSAVVDFGFVTGPQPASAVYCGQPMLQPTSASANDDDMFQLQHTTATTGQDAVGSSAAYHKCSPTTVLDLGSGTIHKSSPGGQCGGGGGDNGWQHYQSSAAADYHHHQPAAAVHHHHLQPQQQQQPCYPMMMQQNCSGDDVGYHQQQQQQQLSVQQQQQLPVQQQLQYTAIKTEDCPDSLDLMYPMAQQDVDYSVGGGGMHSDGSSMDFIGADAGPMSASDVVSAAHVVDYMVLDPAKLLLANNNFYMDSAYCAEANNNNNSGDAAAFNEFQLNAADMHTWSATIDQ</sequence>
<dbReference type="EMBL" id="OU899036">
    <property type="protein sequence ID" value="CAH1732691.1"/>
    <property type="molecule type" value="Genomic_DNA"/>
</dbReference>
<reference evidence="8" key="2">
    <citation type="submission" date="2022-10" db="EMBL/GenBank/DDBJ databases">
        <authorList>
            <consortium name="ENA_rothamsted_submissions"/>
            <consortium name="culmorum"/>
            <person name="King R."/>
        </authorList>
    </citation>
    <scope>NUCLEOTIDE SEQUENCE</scope>
</reference>
<dbReference type="Pfam" id="PF03615">
    <property type="entry name" value="GCM"/>
    <property type="match status" value="1"/>
</dbReference>
<gene>
    <name evidence="8" type="ORF">APHIGO_LOCUS9144</name>
</gene>
<keyword evidence="1" id="KW-0217">Developmental protein</keyword>
<evidence type="ECO:0000313" key="8">
    <source>
        <dbReference type="EMBL" id="CAH1732691.1"/>
    </source>
</evidence>
<keyword evidence="5" id="KW-0539">Nucleus</keyword>
<accession>A0A9P0J934</accession>
<dbReference type="GO" id="GO:0000978">
    <property type="term" value="F:RNA polymerase II cis-regulatory region sequence-specific DNA binding"/>
    <property type="evidence" value="ECO:0007669"/>
    <property type="project" value="TreeGrafter"/>
</dbReference>
<evidence type="ECO:0000256" key="3">
    <source>
        <dbReference type="ARBA" id="ARBA00023125"/>
    </source>
</evidence>
<feature type="domain" description="GCM" evidence="7">
    <location>
        <begin position="21"/>
        <end position="177"/>
    </location>
</feature>
<evidence type="ECO:0000313" key="9">
    <source>
        <dbReference type="Proteomes" id="UP001154329"/>
    </source>
</evidence>
<dbReference type="GO" id="GO:0005634">
    <property type="term" value="C:nucleus"/>
    <property type="evidence" value="ECO:0007669"/>
    <property type="project" value="TreeGrafter"/>
</dbReference>
<evidence type="ECO:0000256" key="5">
    <source>
        <dbReference type="ARBA" id="ARBA00023242"/>
    </source>
</evidence>
<feature type="region of interest" description="Disordered" evidence="6">
    <location>
        <begin position="269"/>
        <end position="316"/>
    </location>
</feature>
<evidence type="ECO:0000259" key="7">
    <source>
        <dbReference type="PROSITE" id="PS50807"/>
    </source>
</evidence>
<evidence type="ECO:0000256" key="2">
    <source>
        <dbReference type="ARBA" id="ARBA00023015"/>
    </source>
</evidence>
<dbReference type="SUPFAM" id="SSF90073">
    <property type="entry name" value="GCM domain"/>
    <property type="match status" value="1"/>
</dbReference>
<dbReference type="PROSITE" id="PS50807">
    <property type="entry name" value="GCM"/>
    <property type="match status" value="1"/>
</dbReference>
<keyword evidence="9" id="KW-1185">Reference proteome</keyword>
<evidence type="ECO:0000256" key="1">
    <source>
        <dbReference type="ARBA" id="ARBA00022473"/>
    </source>
</evidence>
<dbReference type="InterPro" id="IPR003902">
    <property type="entry name" value="Tscrpt_reg_GCM"/>
</dbReference>
<dbReference type="InterPro" id="IPR039791">
    <property type="entry name" value="GCM"/>
</dbReference>
<organism evidence="8 9">
    <name type="scientific">Aphis gossypii</name>
    <name type="common">Cotton aphid</name>
    <dbReference type="NCBI Taxonomy" id="80765"/>
    <lineage>
        <taxon>Eukaryota</taxon>
        <taxon>Metazoa</taxon>
        <taxon>Ecdysozoa</taxon>
        <taxon>Arthropoda</taxon>
        <taxon>Hexapoda</taxon>
        <taxon>Insecta</taxon>
        <taxon>Pterygota</taxon>
        <taxon>Neoptera</taxon>
        <taxon>Paraneoptera</taxon>
        <taxon>Hemiptera</taxon>
        <taxon>Sternorrhyncha</taxon>
        <taxon>Aphidomorpha</taxon>
        <taxon>Aphidoidea</taxon>
        <taxon>Aphididae</taxon>
        <taxon>Aphidini</taxon>
        <taxon>Aphis</taxon>
        <taxon>Aphis</taxon>
    </lineage>
</organism>
<dbReference type="InterPro" id="IPR043020">
    <property type="entry name" value="GCM_large"/>
</dbReference>
<evidence type="ECO:0000256" key="4">
    <source>
        <dbReference type="ARBA" id="ARBA00023163"/>
    </source>
</evidence>
<name>A0A9P0J934_APHGO</name>
<feature type="compositionally biased region" description="Basic residues" evidence="6">
    <location>
        <begin position="277"/>
        <end position="288"/>
    </location>
</feature>
<proteinExistence type="predicted"/>
<evidence type="ECO:0000256" key="6">
    <source>
        <dbReference type="SAM" id="MobiDB-lite"/>
    </source>
</evidence>
<dbReference type="PANTHER" id="PTHR12414">
    <property type="entry name" value="GLIAL CELLS MISSING RELATED/GLIDE"/>
    <property type="match status" value="1"/>
</dbReference>
<dbReference type="Gene3D" id="3.30.70.3530">
    <property type="entry name" value="GCM motif"/>
    <property type="match status" value="1"/>
</dbReference>
<dbReference type="PANTHER" id="PTHR12414:SF8">
    <property type="entry name" value="TRANSCRIPTION FACTOR GLIAL CELLS MISSING-RELATED"/>
    <property type="match status" value="1"/>
</dbReference>
<keyword evidence="2" id="KW-0805">Transcription regulation</keyword>
<dbReference type="AlphaFoldDB" id="A0A9P0J934"/>
<dbReference type="Gene3D" id="2.20.25.670">
    <property type="entry name" value="GCM domain, large subdomain"/>
    <property type="match status" value="1"/>
</dbReference>
<keyword evidence="4" id="KW-0804">Transcription</keyword>